<dbReference type="Proteomes" id="UP000437736">
    <property type="component" value="Unassembled WGS sequence"/>
</dbReference>
<evidence type="ECO:0000259" key="3">
    <source>
        <dbReference type="PROSITE" id="PS50977"/>
    </source>
</evidence>
<dbReference type="SUPFAM" id="SSF46689">
    <property type="entry name" value="Homeodomain-like"/>
    <property type="match status" value="1"/>
</dbReference>
<dbReference type="PROSITE" id="PS50977">
    <property type="entry name" value="HTH_TETR_2"/>
    <property type="match status" value="1"/>
</dbReference>
<evidence type="ECO:0000313" key="5">
    <source>
        <dbReference type="Proteomes" id="UP000437736"/>
    </source>
</evidence>
<dbReference type="PROSITE" id="PS01081">
    <property type="entry name" value="HTH_TETR_1"/>
    <property type="match status" value="1"/>
</dbReference>
<sequence length="190" mass="21513">MSNAAGQPDTMRERILDVALELFIQNGYDGTSLREVAERLGVTKAALYYHFASKDDILMALHLRLHELGKDALRRLTDGHVTLAKWGALLDSLLDEMRSHREIILLHERNQAAFEKLHRKDHDAEHEDIQDRFRQILADASLPLRDRVKMACSLGAVMGGLLMFGDAFGQAQESQVDDLVRSAVKDLLRR</sequence>
<dbReference type="EMBL" id="WJHE01000218">
    <property type="protein sequence ID" value="MST32134.1"/>
    <property type="molecule type" value="Genomic_DNA"/>
</dbReference>
<organism evidence="4 5">
    <name type="scientific">Acidiferrimicrobium australe</name>
    <dbReference type="NCBI Taxonomy" id="2664430"/>
    <lineage>
        <taxon>Bacteria</taxon>
        <taxon>Bacillati</taxon>
        <taxon>Actinomycetota</taxon>
        <taxon>Acidimicrobiia</taxon>
        <taxon>Acidimicrobiales</taxon>
        <taxon>Acidimicrobiaceae</taxon>
        <taxon>Acidiferrimicrobium</taxon>
    </lineage>
</organism>
<evidence type="ECO:0000256" key="1">
    <source>
        <dbReference type="ARBA" id="ARBA00023125"/>
    </source>
</evidence>
<proteinExistence type="predicted"/>
<evidence type="ECO:0000256" key="2">
    <source>
        <dbReference type="PROSITE-ProRule" id="PRU00335"/>
    </source>
</evidence>
<reference evidence="4 5" key="1">
    <citation type="submission" date="2019-11" db="EMBL/GenBank/DDBJ databases">
        <title>Acidiferrimicrobium australis gen. nov., sp. nov., an acidophilic and obligately heterotrophic, member of the Actinobacteria that catalyses dissimilatory oxido- reduction of iron isolated from metal-rich acidic water in Chile.</title>
        <authorList>
            <person name="Gonzalez D."/>
            <person name="Huber K."/>
            <person name="Hedrich S."/>
            <person name="Rojas-Villalobos C."/>
            <person name="Quatrini R."/>
            <person name="Dinamarca M.A."/>
            <person name="Schwarz A."/>
            <person name="Canales C."/>
            <person name="Nancucheo I."/>
        </authorList>
    </citation>
    <scope>NUCLEOTIDE SEQUENCE [LARGE SCALE GENOMIC DNA]</scope>
    <source>
        <strain evidence="4 5">USS-CCA1</strain>
    </source>
</reference>
<dbReference type="InterPro" id="IPR001647">
    <property type="entry name" value="HTH_TetR"/>
</dbReference>
<feature type="DNA-binding region" description="H-T-H motif" evidence="2">
    <location>
        <begin position="32"/>
        <end position="51"/>
    </location>
</feature>
<name>A0ABW9QQY9_9ACTN</name>
<dbReference type="InterPro" id="IPR050109">
    <property type="entry name" value="HTH-type_TetR-like_transc_reg"/>
</dbReference>
<feature type="domain" description="HTH tetR-type" evidence="3">
    <location>
        <begin position="9"/>
        <end position="69"/>
    </location>
</feature>
<keyword evidence="5" id="KW-1185">Reference proteome</keyword>
<accession>A0ABW9QQY9</accession>
<dbReference type="PANTHER" id="PTHR30055">
    <property type="entry name" value="HTH-TYPE TRANSCRIPTIONAL REGULATOR RUTR"/>
    <property type="match status" value="1"/>
</dbReference>
<protein>
    <submittedName>
        <fullName evidence="4">TetR family transcriptional regulator</fullName>
    </submittedName>
</protein>
<dbReference type="InterPro" id="IPR009057">
    <property type="entry name" value="Homeodomain-like_sf"/>
</dbReference>
<gene>
    <name evidence="4" type="ORF">GHK86_05260</name>
</gene>
<dbReference type="PANTHER" id="PTHR30055:SF226">
    <property type="entry name" value="HTH-TYPE TRANSCRIPTIONAL REGULATOR PKSA"/>
    <property type="match status" value="1"/>
</dbReference>
<evidence type="ECO:0000313" key="4">
    <source>
        <dbReference type="EMBL" id="MST32134.1"/>
    </source>
</evidence>
<dbReference type="PRINTS" id="PR00455">
    <property type="entry name" value="HTHTETR"/>
</dbReference>
<comment type="caution">
    <text evidence="4">The sequence shown here is derived from an EMBL/GenBank/DDBJ whole genome shotgun (WGS) entry which is preliminary data.</text>
</comment>
<dbReference type="Pfam" id="PF00440">
    <property type="entry name" value="TetR_N"/>
    <property type="match status" value="1"/>
</dbReference>
<dbReference type="Gene3D" id="1.10.357.10">
    <property type="entry name" value="Tetracycline Repressor, domain 2"/>
    <property type="match status" value="1"/>
</dbReference>
<dbReference type="InterPro" id="IPR023772">
    <property type="entry name" value="DNA-bd_HTH_TetR-type_CS"/>
</dbReference>
<keyword evidence="1 2" id="KW-0238">DNA-binding</keyword>